<gene>
    <name evidence="1" type="ORF">SAMN05421753_12092</name>
</gene>
<evidence type="ECO:0000313" key="2">
    <source>
        <dbReference type="Proteomes" id="UP000199518"/>
    </source>
</evidence>
<sequence length="85" mass="9527">MNFDRASGQMVANDIDGNEYILDWVETIRQDDHPGKLLKASSIVIFRDSMGRVIGVELIEPDVFALCESGRTIYFTSGDNPSAWM</sequence>
<dbReference type="STRING" id="1576369.SAMN05421753_12092"/>
<proteinExistence type="predicted"/>
<keyword evidence="2" id="KW-1185">Reference proteome</keyword>
<name>A0A1I3RBY2_9PLAN</name>
<evidence type="ECO:0000313" key="1">
    <source>
        <dbReference type="EMBL" id="SFJ44154.1"/>
    </source>
</evidence>
<accession>A0A1I3RBY2</accession>
<organism evidence="1 2">
    <name type="scientific">Planctomicrobium piriforme</name>
    <dbReference type="NCBI Taxonomy" id="1576369"/>
    <lineage>
        <taxon>Bacteria</taxon>
        <taxon>Pseudomonadati</taxon>
        <taxon>Planctomycetota</taxon>
        <taxon>Planctomycetia</taxon>
        <taxon>Planctomycetales</taxon>
        <taxon>Planctomycetaceae</taxon>
        <taxon>Planctomicrobium</taxon>
    </lineage>
</organism>
<dbReference type="EMBL" id="FOQD01000020">
    <property type="protein sequence ID" value="SFJ44154.1"/>
    <property type="molecule type" value="Genomic_DNA"/>
</dbReference>
<reference evidence="2" key="1">
    <citation type="submission" date="2016-10" db="EMBL/GenBank/DDBJ databases">
        <authorList>
            <person name="Varghese N."/>
            <person name="Submissions S."/>
        </authorList>
    </citation>
    <scope>NUCLEOTIDE SEQUENCE [LARGE SCALE GENOMIC DNA]</scope>
    <source>
        <strain evidence="2">DSM 26348</strain>
    </source>
</reference>
<dbReference type="AlphaFoldDB" id="A0A1I3RBY2"/>
<dbReference type="Proteomes" id="UP000199518">
    <property type="component" value="Unassembled WGS sequence"/>
</dbReference>
<protein>
    <submittedName>
        <fullName evidence="1">Uncharacterized protein</fullName>
    </submittedName>
</protein>